<reference evidence="7" key="1">
    <citation type="submission" date="2021-01" db="EMBL/GenBank/DDBJ databases">
        <authorList>
            <consortium name="Genoscope - CEA"/>
            <person name="William W."/>
        </authorList>
    </citation>
    <scope>NUCLEOTIDE SEQUENCE</scope>
</reference>
<dbReference type="PANTHER" id="PTHR11219:SF69">
    <property type="entry name" value="TENEURIN-A"/>
    <property type="match status" value="1"/>
</dbReference>
<evidence type="ECO:0000256" key="4">
    <source>
        <dbReference type="PROSITE-ProRule" id="PRU00076"/>
    </source>
</evidence>
<dbReference type="InterPro" id="IPR051216">
    <property type="entry name" value="Teneurin"/>
</dbReference>
<dbReference type="PROSITE" id="PS50026">
    <property type="entry name" value="EGF_3"/>
    <property type="match status" value="1"/>
</dbReference>
<sequence>MIFLFIVKITIAWKTQSIKENIQTCQIFESGNQQECELNDLIIFRLDSYFAICLISSEIGVQSVLYENSQGNQNFICVLKDQILIYPLPYTCGSQFKRLQHQNQFQNYSLTRDNSSMYIFGGFDGSELRNQLYKYNFEDLFNNQITYSILPNNFIQKLTVSLDLWDGSKEDFQFTSNFPQLQKLKNLGYKYTVSSILDNSQCLSSNIPKCLQYSVIVYVDECNCIKLFYGRDSNNINQNESWLYYLDDQVWQETTLDSIIKFGTTPIGQYFPNINMIGFYAENTYYFYYDWEWYKNYEQLNFGSMFKQMIAYDNKTFLLNSSSILYSDYTDQKNIKSQQYGIYICQDDYRGYDCQIQDLQCLGSICFNDLLFEKICVYCQGHGTCQNGKCICDEGYSGNDCSQYAKCLNDCSNQGSCIQYFPSPQCRCKQEDKRGGEDCSTIFCLNDCSNNGVCINGVCECINGVKGDDCSILNLKFIDE</sequence>
<dbReference type="InterPro" id="IPR000742">
    <property type="entry name" value="EGF"/>
</dbReference>
<dbReference type="AlphaFoldDB" id="A0A8S1MJR0"/>
<evidence type="ECO:0000256" key="3">
    <source>
        <dbReference type="ARBA" id="ARBA00023157"/>
    </source>
</evidence>
<comment type="caution">
    <text evidence="4">Lacks conserved residue(s) required for the propagation of feature annotation.</text>
</comment>
<dbReference type="EMBL" id="CAJJDM010000061">
    <property type="protein sequence ID" value="CAD8078711.1"/>
    <property type="molecule type" value="Genomic_DNA"/>
</dbReference>
<evidence type="ECO:0000313" key="8">
    <source>
        <dbReference type="Proteomes" id="UP000688137"/>
    </source>
</evidence>
<feature type="chain" id="PRO_5035944087" description="EGF-like domain-containing protein" evidence="5">
    <location>
        <begin position="18"/>
        <end position="480"/>
    </location>
</feature>
<comment type="caution">
    <text evidence="7">The sequence shown here is derived from an EMBL/GenBank/DDBJ whole genome shotgun (WGS) entry which is preliminary data.</text>
</comment>
<evidence type="ECO:0000256" key="2">
    <source>
        <dbReference type="ARBA" id="ARBA00022737"/>
    </source>
</evidence>
<feature type="signal peptide" evidence="5">
    <location>
        <begin position="1"/>
        <end position="17"/>
    </location>
</feature>
<gene>
    <name evidence="7" type="ORF">PPRIM_AZ9-3.1.T0600212</name>
</gene>
<evidence type="ECO:0000313" key="7">
    <source>
        <dbReference type="EMBL" id="CAD8078711.1"/>
    </source>
</evidence>
<proteinExistence type="predicted"/>
<dbReference type="OMA" id="FKQMIAY"/>
<keyword evidence="2" id="KW-0677">Repeat</keyword>
<evidence type="ECO:0000259" key="6">
    <source>
        <dbReference type="PROSITE" id="PS50026"/>
    </source>
</evidence>
<protein>
    <recommendedName>
        <fullName evidence="6">EGF-like domain-containing protein</fullName>
    </recommendedName>
</protein>
<keyword evidence="8" id="KW-1185">Reference proteome</keyword>
<dbReference type="Proteomes" id="UP000688137">
    <property type="component" value="Unassembled WGS sequence"/>
</dbReference>
<dbReference type="InterPro" id="IPR013111">
    <property type="entry name" value="EGF_extracell"/>
</dbReference>
<organism evidence="7 8">
    <name type="scientific">Paramecium primaurelia</name>
    <dbReference type="NCBI Taxonomy" id="5886"/>
    <lineage>
        <taxon>Eukaryota</taxon>
        <taxon>Sar</taxon>
        <taxon>Alveolata</taxon>
        <taxon>Ciliophora</taxon>
        <taxon>Intramacronucleata</taxon>
        <taxon>Oligohymenophorea</taxon>
        <taxon>Peniculida</taxon>
        <taxon>Parameciidae</taxon>
        <taxon>Paramecium</taxon>
    </lineage>
</organism>
<dbReference type="Pfam" id="PF07974">
    <property type="entry name" value="EGF_2"/>
    <property type="match status" value="1"/>
</dbReference>
<dbReference type="PROSITE" id="PS01186">
    <property type="entry name" value="EGF_2"/>
    <property type="match status" value="1"/>
</dbReference>
<feature type="domain" description="EGF-like" evidence="6">
    <location>
        <begin position="403"/>
        <end position="440"/>
    </location>
</feature>
<evidence type="ECO:0000256" key="5">
    <source>
        <dbReference type="SAM" id="SignalP"/>
    </source>
</evidence>
<accession>A0A8S1MJR0</accession>
<evidence type="ECO:0000256" key="1">
    <source>
        <dbReference type="ARBA" id="ARBA00022536"/>
    </source>
</evidence>
<keyword evidence="1 4" id="KW-0245">EGF-like domain</keyword>
<dbReference type="PANTHER" id="PTHR11219">
    <property type="entry name" value="TENEURIN AND N-ACETYLGLUCOSAMINE-1-PHOSPHODIESTER ALPHA-N-ACETYLGLUCOSAMINIDASE"/>
    <property type="match status" value="1"/>
</dbReference>
<keyword evidence="5" id="KW-0732">Signal</keyword>
<keyword evidence="3 4" id="KW-1015">Disulfide bond</keyword>
<dbReference type="SMART" id="SM00181">
    <property type="entry name" value="EGF"/>
    <property type="match status" value="3"/>
</dbReference>
<feature type="disulfide bond" evidence="4">
    <location>
        <begin position="407"/>
        <end position="417"/>
    </location>
</feature>
<name>A0A8S1MJR0_PARPR</name>